<gene>
    <name evidence="1" type="ORF">S01H4_34190</name>
</gene>
<protein>
    <submittedName>
        <fullName evidence="1">Uncharacterized protein</fullName>
    </submittedName>
</protein>
<feature type="non-terminal residue" evidence="1">
    <location>
        <position position="79"/>
    </location>
</feature>
<name>X1BWW2_9ZZZZ</name>
<organism evidence="1">
    <name type="scientific">marine sediment metagenome</name>
    <dbReference type="NCBI Taxonomy" id="412755"/>
    <lineage>
        <taxon>unclassified sequences</taxon>
        <taxon>metagenomes</taxon>
        <taxon>ecological metagenomes</taxon>
    </lineage>
</organism>
<dbReference type="AlphaFoldDB" id="X1BWW2"/>
<sequence length="79" mass="9582">MDAPFKKELDEYNRYIGIFLLRYSQVDLLYTHFLARCYTFQKAKYYSLVSIFETWSLNQKYQHTLQLIESISTPPEIME</sequence>
<comment type="caution">
    <text evidence="1">The sequence shown here is derived from an EMBL/GenBank/DDBJ whole genome shotgun (WGS) entry which is preliminary data.</text>
</comment>
<dbReference type="EMBL" id="BART01018077">
    <property type="protein sequence ID" value="GAG85622.1"/>
    <property type="molecule type" value="Genomic_DNA"/>
</dbReference>
<reference evidence="1" key="1">
    <citation type="journal article" date="2014" name="Front. Microbiol.">
        <title>High frequency of phylogenetically diverse reductive dehalogenase-homologous genes in deep subseafloor sedimentary metagenomes.</title>
        <authorList>
            <person name="Kawai M."/>
            <person name="Futagami T."/>
            <person name="Toyoda A."/>
            <person name="Takaki Y."/>
            <person name="Nishi S."/>
            <person name="Hori S."/>
            <person name="Arai W."/>
            <person name="Tsubouchi T."/>
            <person name="Morono Y."/>
            <person name="Uchiyama I."/>
            <person name="Ito T."/>
            <person name="Fujiyama A."/>
            <person name="Inagaki F."/>
            <person name="Takami H."/>
        </authorList>
    </citation>
    <scope>NUCLEOTIDE SEQUENCE</scope>
    <source>
        <strain evidence="1">Expedition CK06-06</strain>
    </source>
</reference>
<evidence type="ECO:0000313" key="1">
    <source>
        <dbReference type="EMBL" id="GAG85622.1"/>
    </source>
</evidence>
<accession>X1BWW2</accession>
<proteinExistence type="predicted"/>